<protein>
    <submittedName>
        <fullName evidence="2">Pyruvate carboxylase domain protein</fullName>
    </submittedName>
</protein>
<dbReference type="EMBL" id="JAOB01000032">
    <property type="protein sequence ID" value="EUA54768.1"/>
    <property type="molecule type" value="Genomic_DNA"/>
</dbReference>
<feature type="region of interest" description="Disordered" evidence="1">
    <location>
        <begin position="1"/>
        <end position="53"/>
    </location>
</feature>
<evidence type="ECO:0000313" key="2">
    <source>
        <dbReference type="EMBL" id="EUA54768.1"/>
    </source>
</evidence>
<gene>
    <name evidence="2" type="primary">pycA</name>
    <name evidence="2" type="ORF">I553_1342</name>
</gene>
<reference evidence="2" key="1">
    <citation type="submission" date="2014-01" db="EMBL/GenBank/DDBJ databases">
        <authorList>
            <person name="Brown-Elliot B."/>
            <person name="Wallace R."/>
            <person name="Lenaerts A."/>
            <person name="Ordway D."/>
            <person name="DeGroote M.A."/>
            <person name="Parker T."/>
            <person name="Sizemore C."/>
            <person name="Tallon L.J."/>
            <person name="Sadzewicz L.K."/>
            <person name="Sengamalay N."/>
            <person name="Fraser C.M."/>
            <person name="Hine E."/>
            <person name="Shefchek K.A."/>
            <person name="Das S.P."/>
            <person name="Tettelin H."/>
        </authorList>
    </citation>
    <scope>NUCLEOTIDE SEQUENCE [LARGE SCALE GENOMIC DNA]</scope>
    <source>
        <strain evidence="2">4042</strain>
    </source>
</reference>
<dbReference type="AlphaFoldDB" id="X8CH72"/>
<organism evidence="2">
    <name type="scientific">Mycobacterium xenopi 4042</name>
    <dbReference type="NCBI Taxonomy" id="1299334"/>
    <lineage>
        <taxon>Bacteria</taxon>
        <taxon>Bacillati</taxon>
        <taxon>Actinomycetota</taxon>
        <taxon>Actinomycetes</taxon>
        <taxon>Mycobacteriales</taxon>
        <taxon>Mycobacteriaceae</taxon>
        <taxon>Mycobacterium</taxon>
    </lineage>
</organism>
<proteinExistence type="predicted"/>
<dbReference type="PATRIC" id="fig|1299334.3.peg.3153"/>
<sequence length="78" mass="8503">MIHPGYGFLSEDPGSRGPAPPRDTGLSAQLPTCSSYSVTSPRPAARRSPQGYRCWMRPTDPAVSRTFTHFSPHTTARS</sequence>
<accession>X8CH72</accession>
<keyword evidence="2" id="KW-0670">Pyruvate</keyword>
<feature type="compositionally biased region" description="Polar residues" evidence="1">
    <location>
        <begin position="26"/>
        <end position="40"/>
    </location>
</feature>
<name>X8CH72_MYCXE</name>
<evidence type="ECO:0000256" key="1">
    <source>
        <dbReference type="SAM" id="MobiDB-lite"/>
    </source>
</evidence>
<comment type="caution">
    <text evidence="2">The sequence shown here is derived from an EMBL/GenBank/DDBJ whole genome shotgun (WGS) entry which is preliminary data.</text>
</comment>